<dbReference type="EMBL" id="LT960551">
    <property type="protein sequence ID" value="SOK58606.1"/>
    <property type="molecule type" value="Genomic_DNA"/>
</dbReference>
<sequence length="208" mass="24622">MQNIKKKAVLLDCDEVLLNHLNGFKKYVQKYYDIETKGEPMQYNLQDWLQCDGERVMELLKNFNFYSYEFGLLEPMDGEDTIKYMQRLRFENPDVAFIVVTKSGTFGHGEVLRKVNLHNVFGDIFDDIIILENYQSKRNTYLKLMQQYDIIAVVDDHLDNIHTAQKLGLDTVVYQCSHNISEKDNDNYLFVECWIQMYYELNKLIKGV</sequence>
<proteinExistence type="predicted"/>
<dbReference type="EMBL" id="LR596615">
    <property type="protein sequence ID" value="VUE36375.1"/>
    <property type="molecule type" value="Genomic_DNA"/>
</dbReference>
<dbReference type="Proteomes" id="UP000240931">
    <property type="component" value="Segment"/>
</dbReference>
<accession>A0A2C9CXV6</accession>
<reference evidence="3" key="2">
    <citation type="submission" date="2017-10" db="EMBL/GenBank/DDBJ databases">
        <authorList>
            <person name="Skurnik M."/>
        </authorList>
    </citation>
    <scope>NUCLEOTIDE SEQUENCE [LARGE SCALE GENOMIC DNA]</scope>
</reference>
<dbReference type="OrthoDB" id="11225at10239"/>
<evidence type="ECO:0000313" key="1">
    <source>
        <dbReference type="EMBL" id="SOK58606.1"/>
    </source>
</evidence>
<dbReference type="GeneID" id="40100747"/>
<dbReference type="SUPFAM" id="SSF56784">
    <property type="entry name" value="HAD-like"/>
    <property type="match status" value="1"/>
</dbReference>
<dbReference type="Proteomes" id="UP000317227">
    <property type="component" value="Segment"/>
</dbReference>
<reference evidence="1" key="1">
    <citation type="submission" date="2017-10" db="EMBL/GenBank/DDBJ databases">
        <authorList>
            <person name="Banno H."/>
            <person name="Chua N.-H."/>
        </authorList>
    </citation>
    <scope>NUCLEOTIDE SEQUENCE [LARGE SCALE GENOMIC DNA]</scope>
</reference>
<dbReference type="InterPro" id="IPR023214">
    <property type="entry name" value="HAD_sf"/>
</dbReference>
<evidence type="ECO:0000313" key="4">
    <source>
        <dbReference type="Proteomes" id="UP000317227"/>
    </source>
</evidence>
<protein>
    <submittedName>
        <fullName evidence="1">Uncharacterized protein</fullName>
    </submittedName>
</protein>
<evidence type="ECO:0000313" key="2">
    <source>
        <dbReference type="EMBL" id="VUE36375.1"/>
    </source>
</evidence>
<dbReference type="RefSeq" id="YP_009623939.1">
    <property type="nucleotide sequence ID" value="NC_042116.1"/>
</dbReference>
<reference evidence="2 4" key="3">
    <citation type="submission" date="2019-06" db="EMBL/GenBank/DDBJ databases">
        <authorList>
            <person name="Bower L."/>
            <person name="Leinonen R."/>
        </authorList>
    </citation>
    <scope>NUCLEOTIDE SEQUENCE [LARGE SCALE GENOMIC DNA]</scope>
</reference>
<dbReference type="KEGG" id="vg:40100747"/>
<evidence type="ECO:0000313" key="3">
    <source>
        <dbReference type="Proteomes" id="UP000240931"/>
    </source>
</evidence>
<gene>
    <name evidence="1" type="primary">g329</name>
</gene>
<organism evidence="1 3">
    <name type="scientific">Yersinia phage fHe-Yen9-04</name>
    <dbReference type="NCBI Taxonomy" id="2052742"/>
    <lineage>
        <taxon>Viruses</taxon>
        <taxon>Duplodnaviria</taxon>
        <taxon>Heunggongvirae</taxon>
        <taxon>Uroviricota</taxon>
        <taxon>Caudoviricetes</taxon>
        <taxon>Eneladusvirus</taxon>
        <taxon>Eneladusvirus Yen904</taxon>
    </lineage>
</organism>
<name>A0A2C9CXV6_9CAUD</name>
<dbReference type="InterPro" id="IPR036412">
    <property type="entry name" value="HAD-like_sf"/>
</dbReference>
<dbReference type="Gene3D" id="3.40.50.1000">
    <property type="entry name" value="HAD superfamily/HAD-like"/>
    <property type="match status" value="1"/>
</dbReference>
<keyword evidence="3" id="KW-1185">Reference proteome</keyword>